<dbReference type="InterPro" id="IPR029058">
    <property type="entry name" value="AB_hydrolase_fold"/>
</dbReference>
<sequence>MDSVITRRAALAGLGLLAAAAAGACGSGGSNSSGTTTSAAKGLDFDASTFTEKTTTITTAGGASRKVAYRFYGPITYVAKSVDAKYQSLVISVPTSIDGKSVDARNAPIVFANSVGGYMPASVADSTGVGESQMTGMGGGTSSTATTSTSAAPSTSGTEVQSGGNSMLNGMGKMVSIPQLALAEGFVVVEPGARGRSLTNSSGDYYGTAPAAIIDLKAAVRYLRHNKDRIPGNTDRIVSTGTSAGGALSALLGASGDSDLYTAELTALGAADASDTIHAAGAWCPITDLEHADMAYEFCWGANPYTSTIDAAVTKDLAAQFTTYQKSLNLQGRNGFGPLTADTYHNYLLDQYLKPSAEKYLSGLSETDRTTYLKANPFLNYTGGKATFTWDGFVDHVGTRKKPAPAFDAFDLSLDINNLFGEGTQKARHITRYSQDHDTTGLEGRPLATDTTRRLNQMNPMHHIAEKNPHRAQHWWIRLGTKDSDTSLTIATNLAASLSALGDQVNHLMYWDQGHGSNDDPADFLTWVHELA</sequence>
<dbReference type="Gene3D" id="3.40.50.1820">
    <property type="entry name" value="alpha/beta hydrolase"/>
    <property type="match status" value="1"/>
</dbReference>
<evidence type="ECO:0000256" key="2">
    <source>
        <dbReference type="SAM" id="SignalP"/>
    </source>
</evidence>
<name>A0A7K0DD16_9NOCA</name>
<gene>
    <name evidence="4" type="ORF">NRB20_67280</name>
</gene>
<dbReference type="NCBIfam" id="NF041556">
    <property type="entry name" value="tannase_B"/>
    <property type="match status" value="1"/>
</dbReference>
<dbReference type="Pfam" id="PF20434">
    <property type="entry name" value="BD-FAE"/>
    <property type="match status" value="1"/>
</dbReference>
<dbReference type="AlphaFoldDB" id="A0A7K0DD16"/>
<dbReference type="PROSITE" id="PS51318">
    <property type="entry name" value="TAT"/>
    <property type="match status" value="1"/>
</dbReference>
<feature type="domain" description="BD-FAE-like" evidence="3">
    <location>
        <begin position="207"/>
        <end position="314"/>
    </location>
</feature>
<evidence type="ECO:0000259" key="3">
    <source>
        <dbReference type="Pfam" id="PF20434"/>
    </source>
</evidence>
<keyword evidence="5" id="KW-1185">Reference proteome</keyword>
<dbReference type="Proteomes" id="UP000438448">
    <property type="component" value="Unassembled WGS sequence"/>
</dbReference>
<dbReference type="InterPro" id="IPR049492">
    <property type="entry name" value="BD-FAE-like_dom"/>
</dbReference>
<proteinExistence type="predicted"/>
<dbReference type="OrthoDB" id="923957at2"/>
<comment type="caution">
    <text evidence="4">The sequence shown here is derived from an EMBL/GenBank/DDBJ whole genome shotgun (WGS) entry which is preliminary data.</text>
</comment>
<dbReference type="PROSITE" id="PS51257">
    <property type="entry name" value="PROKAR_LIPOPROTEIN"/>
    <property type="match status" value="1"/>
</dbReference>
<dbReference type="InterPro" id="IPR048124">
    <property type="entry name" value="Tannase_B"/>
</dbReference>
<dbReference type="SUPFAM" id="SSF53474">
    <property type="entry name" value="alpha/beta-Hydrolases"/>
    <property type="match status" value="1"/>
</dbReference>
<evidence type="ECO:0000313" key="4">
    <source>
        <dbReference type="EMBL" id="MQY23597.1"/>
    </source>
</evidence>
<protein>
    <recommendedName>
        <fullName evidence="3">BD-FAE-like domain-containing protein</fullName>
    </recommendedName>
</protein>
<feature type="chain" id="PRO_5038503611" description="BD-FAE-like domain-containing protein" evidence="2">
    <location>
        <begin position="25"/>
        <end position="532"/>
    </location>
</feature>
<evidence type="ECO:0000256" key="1">
    <source>
        <dbReference type="SAM" id="MobiDB-lite"/>
    </source>
</evidence>
<dbReference type="InterPro" id="IPR006311">
    <property type="entry name" value="TAT_signal"/>
</dbReference>
<evidence type="ECO:0000313" key="5">
    <source>
        <dbReference type="Proteomes" id="UP000438448"/>
    </source>
</evidence>
<organism evidence="4 5">
    <name type="scientific">Nocardia macrotermitis</name>
    <dbReference type="NCBI Taxonomy" id="2585198"/>
    <lineage>
        <taxon>Bacteria</taxon>
        <taxon>Bacillati</taxon>
        <taxon>Actinomycetota</taxon>
        <taxon>Actinomycetes</taxon>
        <taxon>Mycobacteriales</taxon>
        <taxon>Nocardiaceae</taxon>
        <taxon>Nocardia</taxon>
    </lineage>
</organism>
<keyword evidence="2" id="KW-0732">Signal</keyword>
<feature type="signal peptide" evidence="2">
    <location>
        <begin position="1"/>
        <end position="24"/>
    </location>
</feature>
<accession>A0A7K0DD16</accession>
<dbReference type="RefSeq" id="WP_153415366.1">
    <property type="nucleotide sequence ID" value="NZ_WEGK01000021.1"/>
</dbReference>
<dbReference type="EMBL" id="WEGK01000021">
    <property type="protein sequence ID" value="MQY23597.1"/>
    <property type="molecule type" value="Genomic_DNA"/>
</dbReference>
<feature type="compositionally biased region" description="Low complexity" evidence="1">
    <location>
        <begin position="142"/>
        <end position="158"/>
    </location>
</feature>
<reference evidence="4 5" key="1">
    <citation type="submission" date="2019-10" db="EMBL/GenBank/DDBJ databases">
        <title>Nocardia macrotermitis sp. nov. and Nocardia aurantia sp. nov., isolated from the gut of fungus growing-termite Macrotermes natalensis.</title>
        <authorList>
            <person name="Benndorf R."/>
            <person name="Schwitalla J."/>
            <person name="Martin K."/>
            <person name="De Beer W."/>
            <person name="Kaster A.-K."/>
            <person name="Vollmers J."/>
            <person name="Poulsen M."/>
            <person name="Beemelmanns C."/>
        </authorList>
    </citation>
    <scope>NUCLEOTIDE SEQUENCE [LARGE SCALE GENOMIC DNA]</scope>
    <source>
        <strain evidence="4 5">RB20</strain>
    </source>
</reference>
<feature type="region of interest" description="Disordered" evidence="1">
    <location>
        <begin position="129"/>
        <end position="165"/>
    </location>
</feature>